<accession>A0AAW0X7N0</accession>
<dbReference type="Proteomes" id="UP001445076">
    <property type="component" value="Unassembled WGS sequence"/>
</dbReference>
<feature type="transmembrane region" description="Helical" evidence="6">
    <location>
        <begin position="7"/>
        <end position="27"/>
    </location>
</feature>
<dbReference type="Pfam" id="PF07686">
    <property type="entry name" value="V-set"/>
    <property type="match status" value="1"/>
</dbReference>
<dbReference type="InterPro" id="IPR036179">
    <property type="entry name" value="Ig-like_dom_sf"/>
</dbReference>
<evidence type="ECO:0000256" key="5">
    <source>
        <dbReference type="ARBA" id="ARBA00023319"/>
    </source>
</evidence>
<feature type="domain" description="Ig-like" evidence="7">
    <location>
        <begin position="956"/>
        <end position="1033"/>
    </location>
</feature>
<keyword evidence="2 6" id="KW-0472">Membrane</keyword>
<dbReference type="InterPro" id="IPR013098">
    <property type="entry name" value="Ig_I-set"/>
</dbReference>
<gene>
    <name evidence="8" type="ORF">OTU49_005276</name>
</gene>
<evidence type="ECO:0000256" key="1">
    <source>
        <dbReference type="ARBA" id="ARBA00004479"/>
    </source>
</evidence>
<dbReference type="Pfam" id="PF00047">
    <property type="entry name" value="ig"/>
    <property type="match status" value="1"/>
</dbReference>
<keyword evidence="3" id="KW-1015">Disulfide bond</keyword>
<feature type="domain" description="Ig-like" evidence="7">
    <location>
        <begin position="1528"/>
        <end position="1644"/>
    </location>
</feature>
<keyword evidence="9" id="KW-1185">Reference proteome</keyword>
<dbReference type="SMART" id="SM00409">
    <property type="entry name" value="IG"/>
    <property type="match status" value="12"/>
</dbReference>
<dbReference type="CDD" id="cd00096">
    <property type="entry name" value="Ig"/>
    <property type="match status" value="1"/>
</dbReference>
<keyword evidence="6" id="KW-1133">Transmembrane helix</keyword>
<keyword evidence="5" id="KW-0393">Immunoglobulin domain</keyword>
<comment type="subcellular location">
    <subcellularLocation>
        <location evidence="1">Membrane</location>
        <topology evidence="1">Single-pass type I membrane protein</topology>
    </subcellularLocation>
</comment>
<dbReference type="SMART" id="SM00408">
    <property type="entry name" value="IGc2"/>
    <property type="match status" value="11"/>
</dbReference>
<keyword evidence="6" id="KW-0812">Transmembrane</keyword>
<feature type="domain" description="Ig-like" evidence="7">
    <location>
        <begin position="258"/>
        <end position="342"/>
    </location>
</feature>
<feature type="domain" description="Ig-like" evidence="7">
    <location>
        <begin position="452"/>
        <end position="543"/>
    </location>
</feature>
<dbReference type="InterPro" id="IPR013106">
    <property type="entry name" value="Ig_V-set"/>
</dbReference>
<dbReference type="Gene3D" id="2.60.40.10">
    <property type="entry name" value="Immunoglobulins"/>
    <property type="match status" value="11"/>
</dbReference>
<comment type="caution">
    <text evidence="8">The sequence shown here is derived from an EMBL/GenBank/DDBJ whole genome shotgun (WGS) entry which is preliminary data.</text>
</comment>
<dbReference type="SMART" id="SM00406">
    <property type="entry name" value="IGv"/>
    <property type="match status" value="2"/>
</dbReference>
<name>A0AAW0X7N0_CHEQU</name>
<dbReference type="InterPro" id="IPR013151">
    <property type="entry name" value="Immunoglobulin_dom"/>
</dbReference>
<dbReference type="Pfam" id="PF13927">
    <property type="entry name" value="Ig_3"/>
    <property type="match status" value="2"/>
</dbReference>
<dbReference type="PROSITE" id="PS50835">
    <property type="entry name" value="IG_LIKE"/>
    <property type="match status" value="11"/>
</dbReference>
<reference evidence="8 9" key="1">
    <citation type="journal article" date="2024" name="BMC Genomics">
        <title>Genome assembly of redclaw crayfish (Cherax quadricarinatus) provides insights into its immune adaptation and hypoxia tolerance.</title>
        <authorList>
            <person name="Liu Z."/>
            <person name="Zheng J."/>
            <person name="Li H."/>
            <person name="Fang K."/>
            <person name="Wang S."/>
            <person name="He J."/>
            <person name="Zhou D."/>
            <person name="Weng S."/>
            <person name="Chi M."/>
            <person name="Gu Z."/>
            <person name="He J."/>
            <person name="Li F."/>
            <person name="Wang M."/>
        </authorList>
    </citation>
    <scope>NUCLEOTIDE SEQUENCE [LARGE SCALE GENOMIC DNA]</scope>
    <source>
        <strain evidence="8">ZL_2023a</strain>
    </source>
</reference>
<dbReference type="InterPro" id="IPR003599">
    <property type="entry name" value="Ig_sub"/>
</dbReference>
<feature type="domain" description="Ig-like" evidence="7">
    <location>
        <begin position="645"/>
        <end position="734"/>
    </location>
</feature>
<evidence type="ECO:0000256" key="6">
    <source>
        <dbReference type="SAM" id="Phobius"/>
    </source>
</evidence>
<dbReference type="InterPro" id="IPR003598">
    <property type="entry name" value="Ig_sub2"/>
</dbReference>
<feature type="domain" description="Ig-like" evidence="7">
    <location>
        <begin position="549"/>
        <end position="638"/>
    </location>
</feature>
<feature type="non-terminal residue" evidence="8">
    <location>
        <position position="1693"/>
    </location>
</feature>
<evidence type="ECO:0000313" key="8">
    <source>
        <dbReference type="EMBL" id="KAK8735706.1"/>
    </source>
</evidence>
<dbReference type="InterPro" id="IPR055472">
    <property type="entry name" value="DUF7044"/>
</dbReference>
<dbReference type="GO" id="GO:0005886">
    <property type="term" value="C:plasma membrane"/>
    <property type="evidence" value="ECO:0007669"/>
    <property type="project" value="TreeGrafter"/>
</dbReference>
<proteinExistence type="predicted"/>
<dbReference type="SUPFAM" id="SSF48726">
    <property type="entry name" value="Immunoglobulin"/>
    <property type="match status" value="11"/>
</dbReference>
<dbReference type="PANTHER" id="PTHR11640:SF164">
    <property type="entry name" value="MAM DOMAIN-CONTAINING GLYCOSYLPHOSPHATIDYLINOSITOL ANCHOR PROTEIN 1"/>
    <property type="match status" value="1"/>
</dbReference>
<evidence type="ECO:0000256" key="3">
    <source>
        <dbReference type="ARBA" id="ARBA00023157"/>
    </source>
</evidence>
<dbReference type="EMBL" id="JARKIK010000046">
    <property type="protein sequence ID" value="KAK8735706.1"/>
    <property type="molecule type" value="Genomic_DNA"/>
</dbReference>
<evidence type="ECO:0000256" key="4">
    <source>
        <dbReference type="ARBA" id="ARBA00023180"/>
    </source>
</evidence>
<feature type="domain" description="Ig-like" evidence="7">
    <location>
        <begin position="740"/>
        <end position="834"/>
    </location>
</feature>
<evidence type="ECO:0000259" key="7">
    <source>
        <dbReference type="PROSITE" id="PS50835"/>
    </source>
</evidence>
<dbReference type="InterPro" id="IPR007110">
    <property type="entry name" value="Ig-like_dom"/>
</dbReference>
<dbReference type="Pfam" id="PF07679">
    <property type="entry name" value="I-set"/>
    <property type="match status" value="1"/>
</dbReference>
<feature type="domain" description="Ig-like" evidence="7">
    <location>
        <begin position="357"/>
        <end position="446"/>
    </location>
</feature>
<keyword evidence="4" id="KW-0325">Glycoprotein</keyword>
<dbReference type="InterPro" id="IPR055470">
    <property type="entry name" value="DUF7042"/>
</dbReference>
<protein>
    <recommendedName>
        <fullName evidence="7">Ig-like domain-containing protein</fullName>
    </recommendedName>
</protein>
<dbReference type="Pfam" id="PF23071">
    <property type="entry name" value="DUF7044"/>
    <property type="match status" value="1"/>
</dbReference>
<evidence type="ECO:0000313" key="9">
    <source>
        <dbReference type="Proteomes" id="UP001445076"/>
    </source>
</evidence>
<dbReference type="Pfam" id="PF23069">
    <property type="entry name" value="DUF7042"/>
    <property type="match status" value="1"/>
</dbReference>
<dbReference type="InterPro" id="IPR013783">
    <property type="entry name" value="Ig-like_fold"/>
</dbReference>
<sequence>MARSTKLLPLWGLTGIYLYVVLLWMFVMPECRAERERDDIKRLKVVAGGNITLTCYAQANQLRAYRWVYIRTGTKRPQVLSSGRQLVVGEPRLALDTKVEDGNITLKLTLSDIRPYESGIFMCWRQGLQPDPQILLTVLEPGASPERQVITKLEGPSEVKYGDPATFTCTISPSWPVKVTWLKDGTEIPVTDRLYTQTVETRIEPVNDSQAQSKRQEATEQLLATLSVATVRMDANFTCRIETDPPEERSFWINVRVPRVVSLTSEPDKDTVQYGQSLTLTCIVSGSDSEVVWLKNGFELLFGQNFPGRQKYSSEKSPNMMASTVYIESVSVSDNGHYVCYIPGASRFILINLEGRPARLLGVTGGNFFEDEPLILSCRTQYAKDTQQSAVSWKFQDELLDPSQYESRMSHSDYNVTVHELIIARAGEAHAGTYECVTPYGSAAVSADMYVPPFLSEPLPSEMFIKEGEELYINCRTTGRPQPVVHWEKKIGESWLPVNEIIGRDADVDGVFTAPLVSVSDAGHYRCAAKSTAGSFLAEVTVTVERASPEVFDMVAPESVLVGDNFTVQCTIMNWDGQVEFIFEGVSLNSRLNSRYSVILYPEEDSVLQAYLIVQEAKLEDAGSYMCIAGPQASASVTVEITKRPGEIVNLVVSPAIEGEDFFVSCTVRNWLEEVRFYHKGNILSEDTDPRYSIYIPDTSLQDVTHVLKVASARVEDEGTYHCYLDVYNTRTVEVALKRPVQEVLEVSATAAILGRTFNVSCSVRSWDEPVTFLFNDVVVEPDNDWRYKVFVLPSDTNSQEVTHVLSVSSATLEDSGSYKCYTTPATSASTYVTIWNVADVTLGLQFQDQPNWKDSPVPINCEVRGVDPNTVTILFSHYDNPQVSIQNRTKMSTSNHLVNIAIGQGEEDSVPLTVFTLGFYSLTKDLEGLWSCEVLHPSGESLGSDTLFLEIEEPPEFMNLPPKEVYEVDGADLFLNCSVTGSPDTMVAWYKEGIPEPIEFGRLSASLFIPRFTTTDEGYYFCRAALHNREIQTSTILKLRTPQPRVESVVASPATVGGEFTITCTTSSWNEQVLFIHNREPADLNEGSRYSVSSQLLRNGKQRTTEHVLKVKHATLQDSGIVECFLTPDIFGSTEVIVKEDYRLLPTPISTEVSGLPKPTISLGRIVELRGPDTVQEGATLLLTCLVSPVVHQDIVLIHDIFILHSGHETLTEDPRIEIMQDVSADGSRLLYLRISQITKDDGGEYQCVTSTKPPAYSVFNVLIVPEDTDLELPEASTTEVPYLPTTTEGKTTGGCEFPSQWIGSWYQTDFDQKVTIAAYEFGKSTCVNSSSNSYLVQHLKKECYRCVQITEQHQNLLQYKKSKCKKTQVIEDVCATIARNADLHTLIRMLAEPSHCPFIGPRKFTYELPQGECSESLSEIISYKATELNFMYAPCEDFLSRYEPGIISEEFDCIANWTEGSTYYLIGKLRGPFLSLEERYRCFTYIQEKNESYVYQMSHRNSATCGVLGKNFNKAYKIFSIVEEAPLLLTGSQETNLTLQPSQEVKLTCEASVQIDFDEVYFFRKYYMKWAREVNNEDEVITFDENVIHNDSTRFSIQTDNDEGTTKYDLIINPLKVNDAGIYTCSLNNINNTLVTHKIFLSMAEPPHYDSCELPDHWTGEWWTPEQDYTIIANNFGESSCMLSLGNSFLM</sequence>
<evidence type="ECO:0000256" key="2">
    <source>
        <dbReference type="ARBA" id="ARBA00023136"/>
    </source>
</evidence>
<organism evidence="8 9">
    <name type="scientific">Cherax quadricarinatus</name>
    <name type="common">Australian red claw crayfish</name>
    <dbReference type="NCBI Taxonomy" id="27406"/>
    <lineage>
        <taxon>Eukaryota</taxon>
        <taxon>Metazoa</taxon>
        <taxon>Ecdysozoa</taxon>
        <taxon>Arthropoda</taxon>
        <taxon>Crustacea</taxon>
        <taxon>Multicrustacea</taxon>
        <taxon>Malacostraca</taxon>
        <taxon>Eumalacostraca</taxon>
        <taxon>Eucarida</taxon>
        <taxon>Decapoda</taxon>
        <taxon>Pleocyemata</taxon>
        <taxon>Astacidea</taxon>
        <taxon>Parastacoidea</taxon>
        <taxon>Parastacidae</taxon>
        <taxon>Cherax</taxon>
    </lineage>
</organism>
<feature type="domain" description="Ig-like" evidence="7">
    <location>
        <begin position="1160"/>
        <end position="1259"/>
    </location>
</feature>
<feature type="domain" description="Ig-like" evidence="7">
    <location>
        <begin position="145"/>
        <end position="250"/>
    </location>
</feature>
<dbReference type="GO" id="GO:0050839">
    <property type="term" value="F:cell adhesion molecule binding"/>
    <property type="evidence" value="ECO:0007669"/>
    <property type="project" value="TreeGrafter"/>
</dbReference>
<dbReference type="PANTHER" id="PTHR11640">
    <property type="entry name" value="NEPHRIN"/>
    <property type="match status" value="1"/>
</dbReference>
<feature type="domain" description="Ig-like" evidence="7">
    <location>
        <begin position="29"/>
        <end position="123"/>
    </location>
</feature>
<dbReference type="GO" id="GO:0098609">
    <property type="term" value="P:cell-cell adhesion"/>
    <property type="evidence" value="ECO:0007669"/>
    <property type="project" value="TreeGrafter"/>
</dbReference>
<dbReference type="InterPro" id="IPR051275">
    <property type="entry name" value="Cell_adhesion_signaling"/>
</dbReference>
<dbReference type="GO" id="GO:0005911">
    <property type="term" value="C:cell-cell junction"/>
    <property type="evidence" value="ECO:0007669"/>
    <property type="project" value="TreeGrafter"/>
</dbReference>